<dbReference type="OrthoDB" id="9808067at2"/>
<name>A0A1G7SUB5_9PROT</name>
<dbReference type="PANTHER" id="PTHR38075">
    <property type="entry name" value="DUF4139 DOMAIN-CONTAINING PROTEIN"/>
    <property type="match status" value="1"/>
</dbReference>
<feature type="signal peptide" evidence="1">
    <location>
        <begin position="1"/>
        <end position="19"/>
    </location>
</feature>
<dbReference type="STRING" id="1082479.SAMN05216241_107147"/>
<evidence type="ECO:0008006" key="4">
    <source>
        <dbReference type="Google" id="ProtNLM"/>
    </source>
</evidence>
<organism evidence="2 3">
    <name type="scientific">Limimonas halophila</name>
    <dbReference type="NCBI Taxonomy" id="1082479"/>
    <lineage>
        <taxon>Bacteria</taxon>
        <taxon>Pseudomonadati</taxon>
        <taxon>Pseudomonadota</taxon>
        <taxon>Alphaproteobacteria</taxon>
        <taxon>Rhodospirillales</taxon>
        <taxon>Rhodovibrionaceae</taxon>
        <taxon>Limimonas</taxon>
    </lineage>
</organism>
<evidence type="ECO:0000313" key="2">
    <source>
        <dbReference type="EMBL" id="SDG26374.1"/>
    </source>
</evidence>
<accession>A0A1G7SUB5</accession>
<gene>
    <name evidence="2" type="ORF">SAMN05216241_107147</name>
</gene>
<dbReference type="Proteomes" id="UP000199415">
    <property type="component" value="Unassembled WGS sequence"/>
</dbReference>
<dbReference type="PANTHER" id="PTHR38075:SF1">
    <property type="entry name" value="DUF4139 DOMAIN-CONTAINING PROTEIN"/>
    <property type="match status" value="1"/>
</dbReference>
<sequence>MRLPAFLTAAFVAAAPALAADTTRTLTVYPDDLARMSVERQTRLPEGASSLRLNDLSPGIVADSLTLRGEGVRVLEQQVSPWPITRQQLLQAHLGETVHLIRPNPTGRGRETVEAELLALADGPVLSVQDRVLHDPRGEIVFPDLPKDAATLPRATLRVQADGAGERTLTTSYLTKGLSWKAAHSAQWDPAAGTLTLRTMAAVESRLNTAIEADSLQLVAGAVAQAEQPRPQREQATTMRAMSAADAGKPSSAANLKVYELDRGLSLDAGGRTQLALMTPQTVDVQARYRVTNLATAEPQPDTAQAPVDLRLRVADTREAGLDRALPAGVVRVNAGGVFRGEQRVADTPLGTELTLDLGNAFDVTARAKQTGYRRIGEDAYQLSRQVTLSNAREKPVTVRVIGRFPRDWRMLEESHQHLRETAQRPVWAVEVPAGGESTLRYTVRVSER</sequence>
<keyword evidence="1" id="KW-0732">Signal</keyword>
<dbReference type="RefSeq" id="WP_090020564.1">
    <property type="nucleotide sequence ID" value="NZ_FNCE01000007.1"/>
</dbReference>
<feature type="chain" id="PRO_5011643676" description="DUF4139 domain-containing protein" evidence="1">
    <location>
        <begin position="20"/>
        <end position="449"/>
    </location>
</feature>
<keyword evidence="3" id="KW-1185">Reference proteome</keyword>
<proteinExistence type="predicted"/>
<reference evidence="2 3" key="1">
    <citation type="submission" date="2016-10" db="EMBL/GenBank/DDBJ databases">
        <authorList>
            <person name="de Groot N.N."/>
        </authorList>
    </citation>
    <scope>NUCLEOTIDE SEQUENCE [LARGE SCALE GENOMIC DNA]</scope>
    <source>
        <strain evidence="2 3">DSM 25584</strain>
    </source>
</reference>
<evidence type="ECO:0000313" key="3">
    <source>
        <dbReference type="Proteomes" id="UP000199415"/>
    </source>
</evidence>
<evidence type="ECO:0000256" key="1">
    <source>
        <dbReference type="SAM" id="SignalP"/>
    </source>
</evidence>
<dbReference type="AlphaFoldDB" id="A0A1G7SUB5"/>
<dbReference type="EMBL" id="FNCE01000007">
    <property type="protein sequence ID" value="SDG26374.1"/>
    <property type="molecule type" value="Genomic_DNA"/>
</dbReference>
<protein>
    <recommendedName>
        <fullName evidence="4">DUF4139 domain-containing protein</fullName>
    </recommendedName>
</protein>